<sequence>MKHIAIAIAALSLAAHAWGARASANPPAICAASGPDSPAELHRDWIMTGWERDAGDPEFNFRNDLARWYDFSATDLSLFDDFDPELRVRTTADDYGKVWHALVPKFKSVHHKITEQPHAVAVGPGYSHSALEFVFEVTPKQGDAMHLVSRTSILWRCTPAGWKIYKEHNSARPTTAAAWRDAR</sequence>
<dbReference type="InterPro" id="IPR032710">
    <property type="entry name" value="NTF2-like_dom_sf"/>
</dbReference>
<feature type="signal peptide" evidence="1">
    <location>
        <begin position="1"/>
        <end position="17"/>
    </location>
</feature>
<gene>
    <name evidence="2" type="ORF">C9I28_24005</name>
</gene>
<evidence type="ECO:0000313" key="2">
    <source>
        <dbReference type="EMBL" id="AVR98361.1"/>
    </source>
</evidence>
<organism evidence="2 3">
    <name type="scientific">Pseudoduganella armeniaca</name>
    <dbReference type="NCBI Taxonomy" id="2072590"/>
    <lineage>
        <taxon>Bacteria</taxon>
        <taxon>Pseudomonadati</taxon>
        <taxon>Pseudomonadota</taxon>
        <taxon>Betaproteobacteria</taxon>
        <taxon>Burkholderiales</taxon>
        <taxon>Oxalobacteraceae</taxon>
        <taxon>Telluria group</taxon>
        <taxon>Pseudoduganella</taxon>
    </lineage>
</organism>
<evidence type="ECO:0000256" key="1">
    <source>
        <dbReference type="SAM" id="SignalP"/>
    </source>
</evidence>
<dbReference type="Proteomes" id="UP000240505">
    <property type="component" value="Chromosome"/>
</dbReference>
<dbReference type="RefSeq" id="WP_107143697.1">
    <property type="nucleotide sequence ID" value="NZ_CP028324.1"/>
</dbReference>
<dbReference type="Gene3D" id="3.10.450.50">
    <property type="match status" value="1"/>
</dbReference>
<dbReference type="KEGG" id="masz:C9I28_24005"/>
<evidence type="ECO:0008006" key="4">
    <source>
        <dbReference type="Google" id="ProtNLM"/>
    </source>
</evidence>
<feature type="chain" id="PRO_5015349157" description="SnoaL-like domain-containing protein" evidence="1">
    <location>
        <begin position="18"/>
        <end position="183"/>
    </location>
</feature>
<name>A0A2R4CFE3_9BURK</name>
<reference evidence="2 3" key="1">
    <citation type="submission" date="2018-03" db="EMBL/GenBank/DDBJ databases">
        <title>Massilia armeniaca sp. nov., isolated from desert soil.</title>
        <authorList>
            <person name="Huang H."/>
            <person name="Ren M."/>
        </authorList>
    </citation>
    <scope>NUCLEOTIDE SEQUENCE [LARGE SCALE GENOMIC DNA]</scope>
    <source>
        <strain evidence="2 3">ZMN-3</strain>
    </source>
</reference>
<evidence type="ECO:0000313" key="3">
    <source>
        <dbReference type="Proteomes" id="UP000240505"/>
    </source>
</evidence>
<dbReference type="OrthoDB" id="981191at2"/>
<protein>
    <recommendedName>
        <fullName evidence="4">SnoaL-like domain-containing protein</fullName>
    </recommendedName>
</protein>
<dbReference type="AlphaFoldDB" id="A0A2R4CFE3"/>
<keyword evidence="3" id="KW-1185">Reference proteome</keyword>
<dbReference type="EMBL" id="CP028324">
    <property type="protein sequence ID" value="AVR98361.1"/>
    <property type="molecule type" value="Genomic_DNA"/>
</dbReference>
<proteinExistence type="predicted"/>
<dbReference type="SUPFAM" id="SSF54427">
    <property type="entry name" value="NTF2-like"/>
    <property type="match status" value="1"/>
</dbReference>
<keyword evidence="1" id="KW-0732">Signal</keyword>
<accession>A0A2R4CFE3</accession>